<dbReference type="PANTHER" id="PTHR21351">
    <property type="entry name" value="BARDET-BIEDL SYNDROME PROTEIN 5"/>
    <property type="match status" value="1"/>
</dbReference>
<feature type="domain" description="BBSome complex member BBS5 PH" evidence="11">
    <location>
        <begin position="31"/>
        <end position="81"/>
    </location>
</feature>
<sequence>MDSSEFINFLWEDKEIRFDTPCVQKNLRNGEQILSTINFIEDSKGNAGVSGRLLATNLRLIWHTLIYKKINLCKQKNLRNGEQILSTINFIEDSKGNAGVSGRLLATNLPIGYSRIININTRLVTNNRNYHDSALALYILALKGSTRFEFLFTDISRNPERKDTPIYQSVFDIYHSYQRSYLYRDLKLRGAILQAGQLIILPREQVITKVQGVWNLSSDQGNLGTFVITNIRIVWYADANNTFNITLPYIQIENLRIRESKYGRVLVIQTAETAGRYILGFRIDPYERLVEVFKELASLHKVYTKNPDFGITFDENDNKRQKANQSMKDSEEKNSFKIEEYEEIDERQEKEINSKLNNYLAEGNLIATEDEKPPREPVYCKELGFAMERIRDGYKLKDLWDVLPKQMLIVEEE</sequence>
<keyword evidence="13" id="KW-1185">Reference proteome</keyword>
<evidence type="ECO:0000256" key="5">
    <source>
        <dbReference type="ARBA" id="ARBA00022490"/>
    </source>
</evidence>
<dbReference type="VEuPathDB" id="VectorBase:GPPI039194"/>
<keyword evidence="9" id="KW-0966">Cell projection</keyword>
<keyword evidence="6" id="KW-0969">Cilium</keyword>
<dbReference type="GO" id="GO:0032266">
    <property type="term" value="F:phosphatidylinositol-3-phosphate binding"/>
    <property type="evidence" value="ECO:0007669"/>
    <property type="project" value="TreeGrafter"/>
</dbReference>
<evidence type="ECO:0000256" key="2">
    <source>
        <dbReference type="ARBA" id="ARBA00004607"/>
    </source>
</evidence>
<dbReference type="PANTHER" id="PTHR21351:SF0">
    <property type="entry name" value="BARDET-BIEDL SYNDROME 5 PROTEIN"/>
    <property type="match status" value="1"/>
</dbReference>
<keyword evidence="5" id="KW-0963">Cytoplasm</keyword>
<dbReference type="EMBL" id="JXJN01019705">
    <property type="status" value="NOT_ANNOTATED_CDS"/>
    <property type="molecule type" value="Genomic_DNA"/>
</dbReference>
<dbReference type="SMART" id="SM00683">
    <property type="entry name" value="DM16"/>
    <property type="match status" value="3"/>
</dbReference>
<evidence type="ECO:0000256" key="7">
    <source>
        <dbReference type="ARBA" id="ARBA00023136"/>
    </source>
</evidence>
<evidence type="ECO:0000256" key="10">
    <source>
        <dbReference type="SAM" id="MobiDB-lite"/>
    </source>
</evidence>
<keyword evidence="4" id="KW-1003">Cell membrane</keyword>
<evidence type="ECO:0000256" key="9">
    <source>
        <dbReference type="ARBA" id="ARBA00023273"/>
    </source>
</evidence>
<proteinExistence type="inferred from homology"/>
<name>A0A1B0BSG6_9MUSC</name>
<dbReference type="EMBL" id="JXJN01019706">
    <property type="status" value="NOT_ANNOTATED_CDS"/>
    <property type="molecule type" value="Genomic_DNA"/>
</dbReference>
<dbReference type="GO" id="GO:0034451">
    <property type="term" value="C:centriolar satellite"/>
    <property type="evidence" value="ECO:0007669"/>
    <property type="project" value="UniProtKB-SubCell"/>
</dbReference>
<evidence type="ECO:0000256" key="3">
    <source>
        <dbReference type="ARBA" id="ARBA00005822"/>
    </source>
</evidence>
<feature type="domain" description="BBSome complex member BBS5 PH" evidence="11">
    <location>
        <begin position="204"/>
        <end position="258"/>
    </location>
</feature>
<dbReference type="EnsemblMetazoa" id="GPPI039194-RA">
    <property type="protein sequence ID" value="GPPI039194-PA"/>
    <property type="gene ID" value="GPPI039194"/>
</dbReference>
<accession>A0A1B0BSG6</accession>
<dbReference type="AlphaFoldDB" id="A0A1B0BSG6"/>
<dbReference type="GO" id="GO:0034464">
    <property type="term" value="C:BBSome"/>
    <property type="evidence" value="ECO:0007669"/>
    <property type="project" value="InterPro"/>
</dbReference>
<dbReference type="GO" id="GO:0036064">
    <property type="term" value="C:ciliary basal body"/>
    <property type="evidence" value="ECO:0007669"/>
    <property type="project" value="TreeGrafter"/>
</dbReference>
<feature type="region of interest" description="Disordered" evidence="10">
    <location>
        <begin position="314"/>
        <end position="334"/>
    </location>
</feature>
<feature type="domain" description="BBSome complex member BBS5 PH" evidence="11">
    <location>
        <begin position="82"/>
        <end position="122"/>
    </location>
</feature>
<comment type="subcellular location">
    <subcellularLocation>
        <location evidence="1">Cell projection</location>
        <location evidence="1">Cilium membrane</location>
    </subcellularLocation>
    <subcellularLocation>
        <location evidence="2">Cytoplasm</location>
        <location evidence="2">Cytoskeleton</location>
        <location evidence="2">Microtubule organizing center</location>
        <location evidence="2">Centrosome</location>
        <location evidence="2">Centriolar satellite</location>
    </subcellularLocation>
</comment>
<evidence type="ECO:0000256" key="1">
    <source>
        <dbReference type="ARBA" id="ARBA00004309"/>
    </source>
</evidence>
<dbReference type="STRING" id="67801.A0A1B0BSG6"/>
<dbReference type="GO" id="GO:0060271">
    <property type="term" value="P:cilium assembly"/>
    <property type="evidence" value="ECO:0007669"/>
    <property type="project" value="TreeGrafter"/>
</dbReference>
<dbReference type="InterPro" id="IPR014003">
    <property type="entry name" value="BBS5_PH"/>
</dbReference>
<organism evidence="12 13">
    <name type="scientific">Glossina palpalis gambiensis</name>
    <dbReference type="NCBI Taxonomy" id="67801"/>
    <lineage>
        <taxon>Eukaryota</taxon>
        <taxon>Metazoa</taxon>
        <taxon>Ecdysozoa</taxon>
        <taxon>Arthropoda</taxon>
        <taxon>Hexapoda</taxon>
        <taxon>Insecta</taxon>
        <taxon>Pterygota</taxon>
        <taxon>Neoptera</taxon>
        <taxon>Endopterygota</taxon>
        <taxon>Diptera</taxon>
        <taxon>Brachycera</taxon>
        <taxon>Muscomorpha</taxon>
        <taxon>Hippoboscoidea</taxon>
        <taxon>Glossinidae</taxon>
        <taxon>Glossina</taxon>
    </lineage>
</organism>
<dbReference type="InterPro" id="IPR030804">
    <property type="entry name" value="BBS5/fem-3"/>
</dbReference>
<comment type="similarity">
    <text evidence="3">Belongs to the BBS5 family.</text>
</comment>
<keyword evidence="8" id="KW-0206">Cytoskeleton</keyword>
<evidence type="ECO:0000256" key="6">
    <source>
        <dbReference type="ARBA" id="ARBA00023069"/>
    </source>
</evidence>
<dbReference type="PIRSF" id="PIRSF010072">
    <property type="entry name" value="DUF1448"/>
    <property type="match status" value="1"/>
</dbReference>
<keyword evidence="7" id="KW-0472">Membrane</keyword>
<dbReference type="InterPro" id="IPR006606">
    <property type="entry name" value="BBL5"/>
</dbReference>
<dbReference type="Proteomes" id="UP000092460">
    <property type="component" value="Unassembled WGS sequence"/>
</dbReference>
<evidence type="ECO:0000259" key="11">
    <source>
        <dbReference type="SMART" id="SM00683"/>
    </source>
</evidence>
<evidence type="ECO:0000313" key="13">
    <source>
        <dbReference type="Proteomes" id="UP000092460"/>
    </source>
</evidence>
<dbReference type="Pfam" id="PF07289">
    <property type="entry name" value="BBL5"/>
    <property type="match status" value="2"/>
</dbReference>
<reference evidence="12" key="2">
    <citation type="submission" date="2020-05" db="UniProtKB">
        <authorList>
            <consortium name="EnsemblMetazoa"/>
        </authorList>
    </citation>
    <scope>IDENTIFICATION</scope>
    <source>
        <strain evidence="12">IAEA</strain>
    </source>
</reference>
<evidence type="ECO:0000313" key="12">
    <source>
        <dbReference type="EnsemblMetazoa" id="GPPI039194-PA"/>
    </source>
</evidence>
<evidence type="ECO:0000256" key="8">
    <source>
        <dbReference type="ARBA" id="ARBA00023212"/>
    </source>
</evidence>
<dbReference type="GO" id="GO:0060170">
    <property type="term" value="C:ciliary membrane"/>
    <property type="evidence" value="ECO:0007669"/>
    <property type="project" value="UniProtKB-SubCell"/>
</dbReference>
<evidence type="ECO:0000256" key="4">
    <source>
        <dbReference type="ARBA" id="ARBA00022475"/>
    </source>
</evidence>
<protein>
    <recommendedName>
        <fullName evidence="11">BBSome complex member BBS5 PH domain-containing protein</fullName>
    </recommendedName>
</protein>
<reference evidence="13" key="1">
    <citation type="submission" date="2015-01" db="EMBL/GenBank/DDBJ databases">
        <authorList>
            <person name="Aksoy S."/>
            <person name="Warren W."/>
            <person name="Wilson R.K."/>
        </authorList>
    </citation>
    <scope>NUCLEOTIDE SEQUENCE [LARGE SCALE GENOMIC DNA]</scope>
    <source>
        <strain evidence="13">IAEA</strain>
    </source>
</reference>